<comment type="caution">
    <text evidence="1">The sequence shown here is derived from an EMBL/GenBank/DDBJ whole genome shotgun (WGS) entry which is preliminary data.</text>
</comment>
<protein>
    <recommendedName>
        <fullName evidence="3">Lauroyl acyltransferase</fullName>
    </recommendedName>
</protein>
<evidence type="ECO:0008006" key="3">
    <source>
        <dbReference type="Google" id="ProtNLM"/>
    </source>
</evidence>
<dbReference type="RefSeq" id="WP_377245441.1">
    <property type="nucleotide sequence ID" value="NZ_JBHLXP010000003.1"/>
</dbReference>
<accession>A0ABV6BJ22</accession>
<reference evidence="1 2" key="1">
    <citation type="submission" date="2024-09" db="EMBL/GenBank/DDBJ databases">
        <authorList>
            <person name="Sun Q."/>
            <person name="Mori K."/>
        </authorList>
    </citation>
    <scope>NUCLEOTIDE SEQUENCE [LARGE SCALE GENOMIC DNA]</scope>
    <source>
        <strain evidence="1 2">KCTC 23315</strain>
    </source>
</reference>
<organism evidence="1 2">
    <name type="scientific">Rheinheimera tilapiae</name>
    <dbReference type="NCBI Taxonomy" id="875043"/>
    <lineage>
        <taxon>Bacteria</taxon>
        <taxon>Pseudomonadati</taxon>
        <taxon>Pseudomonadota</taxon>
        <taxon>Gammaproteobacteria</taxon>
        <taxon>Chromatiales</taxon>
        <taxon>Chromatiaceae</taxon>
        <taxon>Rheinheimera</taxon>
    </lineage>
</organism>
<evidence type="ECO:0000313" key="2">
    <source>
        <dbReference type="Proteomes" id="UP001589813"/>
    </source>
</evidence>
<evidence type="ECO:0000313" key="1">
    <source>
        <dbReference type="EMBL" id="MFC0049495.1"/>
    </source>
</evidence>
<name>A0ABV6BJ22_9GAMM</name>
<dbReference type="EMBL" id="JBHLXP010000003">
    <property type="protein sequence ID" value="MFC0049495.1"/>
    <property type="molecule type" value="Genomic_DNA"/>
</dbReference>
<dbReference type="Proteomes" id="UP001589813">
    <property type="component" value="Unassembled WGS sequence"/>
</dbReference>
<gene>
    <name evidence="1" type="ORF">ACFFJP_14460</name>
</gene>
<proteinExistence type="predicted"/>
<sequence>MDNLCPLAQFPAAVYLEQYLQAHHRFQSLDFSDYSSSVGRMSRQCLASLRYFLPDQPNHEQILRRVLLNQELSRIDECLVEQPTVLQQQLAQTEITDPQHWLTVAASGKPVLFCTFHYGSYGLINGLLATQGIDFALPVSSQIFQQLKPRYDRNMQLLQEQSPATLGKMQLLDAESSTLLLQLRRKVKAGHSLLFYLDGNAGVGGMQSSNENMTPIRWFDQSIQSRIGLSFISHFLQIPIVPVLCYRRGLLQNTLYFGDALQPQMQAATADVHQQVTQQLFDFLATFVRKDPSQWEAWMYLHRFISTPPLLSEPKTIVLDNDKTLSFNHQKYQLLKYGSQLVVFDSSHFRYFTVPTDCSAVVEDLYRQPLDADQLAAWRPQLQQMPWIQQQ</sequence>
<keyword evidence="2" id="KW-1185">Reference proteome</keyword>